<sequence length="257" mass="27757">MKVLFILTLVSGVCCVVNWRAGFSLLAVYAVSGGAGLWQNFIDKCQEYEDNGGVGRGINCVGNGVFYLVGAAAAFGGGQAGAMYIANDGVTTQGKRDSFRNSTATRSWDWHAIHASPDRLHDLLANGLPGPVAGYVYNHSDSNLDNSVTVFVESGSGTYAHSSNVTHGVVAFAPSSSNQITNSTNVKRSNYCWDFMGLAANQGTKNIRREAEDSALTRYRAQDLDIDWKTLSSRGDMTAQHECTAARCVLFDSLFWR</sequence>
<gene>
    <name evidence="2" type="ORF">BP6252_03438</name>
</gene>
<reference evidence="2 3" key="1">
    <citation type="journal article" date="2018" name="IMA Fungus">
        <title>IMA Genome-F 9: Draft genome sequence of Annulohypoxylon stygium, Aspergillus mulundensis, Berkeleyomyces basicola (syn. Thielaviopsis basicola), Ceratocystis smalleyi, two Cercospora beticola strains, Coleophoma cylindrospora, Fusarium fracticaudum, Phialophora cf. hyalina, and Morchella septimelata.</title>
        <authorList>
            <person name="Wingfield B.D."/>
            <person name="Bills G.F."/>
            <person name="Dong Y."/>
            <person name="Huang W."/>
            <person name="Nel W.J."/>
            <person name="Swalarsk-Parry B.S."/>
            <person name="Vaghefi N."/>
            <person name="Wilken P.M."/>
            <person name="An Z."/>
            <person name="de Beer Z.W."/>
            <person name="De Vos L."/>
            <person name="Chen L."/>
            <person name="Duong T.A."/>
            <person name="Gao Y."/>
            <person name="Hammerbacher A."/>
            <person name="Kikkert J.R."/>
            <person name="Li Y."/>
            <person name="Li H."/>
            <person name="Li K."/>
            <person name="Li Q."/>
            <person name="Liu X."/>
            <person name="Ma X."/>
            <person name="Naidoo K."/>
            <person name="Pethybridge S.J."/>
            <person name="Sun J."/>
            <person name="Steenkamp E.T."/>
            <person name="van der Nest M.A."/>
            <person name="van Wyk S."/>
            <person name="Wingfield M.J."/>
            <person name="Xiong C."/>
            <person name="Yue Q."/>
            <person name="Zhang X."/>
        </authorList>
    </citation>
    <scope>NUCLEOTIDE SEQUENCE [LARGE SCALE GENOMIC DNA]</scope>
    <source>
        <strain evidence="2 3">BP6252</strain>
    </source>
</reference>
<feature type="signal peptide" evidence="1">
    <location>
        <begin position="1"/>
        <end position="15"/>
    </location>
</feature>
<evidence type="ECO:0000313" key="2">
    <source>
        <dbReference type="EMBL" id="RDW82326.1"/>
    </source>
</evidence>
<comment type="caution">
    <text evidence="2">The sequence shown here is derived from an EMBL/GenBank/DDBJ whole genome shotgun (WGS) entry which is preliminary data.</text>
</comment>
<dbReference type="EMBL" id="PDLM01000003">
    <property type="protein sequence ID" value="RDW82326.1"/>
    <property type="molecule type" value="Genomic_DNA"/>
</dbReference>
<organism evidence="2 3">
    <name type="scientific">Coleophoma cylindrospora</name>
    <dbReference type="NCBI Taxonomy" id="1849047"/>
    <lineage>
        <taxon>Eukaryota</taxon>
        <taxon>Fungi</taxon>
        <taxon>Dikarya</taxon>
        <taxon>Ascomycota</taxon>
        <taxon>Pezizomycotina</taxon>
        <taxon>Leotiomycetes</taxon>
        <taxon>Helotiales</taxon>
        <taxon>Dermateaceae</taxon>
        <taxon>Coleophoma</taxon>
    </lineage>
</organism>
<evidence type="ECO:0000256" key="1">
    <source>
        <dbReference type="SAM" id="SignalP"/>
    </source>
</evidence>
<dbReference type="Proteomes" id="UP000256645">
    <property type="component" value="Unassembled WGS sequence"/>
</dbReference>
<dbReference type="AlphaFoldDB" id="A0A3D8S7Q8"/>
<keyword evidence="1" id="KW-0732">Signal</keyword>
<evidence type="ECO:0000313" key="3">
    <source>
        <dbReference type="Proteomes" id="UP000256645"/>
    </source>
</evidence>
<proteinExistence type="predicted"/>
<accession>A0A3D8S7Q8</accession>
<dbReference type="OrthoDB" id="3596667at2759"/>
<keyword evidence="3" id="KW-1185">Reference proteome</keyword>
<feature type="chain" id="PRO_5017690182" description="Carboxylic ester hydrolase" evidence="1">
    <location>
        <begin position="16"/>
        <end position="257"/>
    </location>
</feature>
<protein>
    <recommendedName>
        <fullName evidence="4">Carboxylic ester hydrolase</fullName>
    </recommendedName>
</protein>
<name>A0A3D8S7Q8_9HELO</name>
<evidence type="ECO:0008006" key="4">
    <source>
        <dbReference type="Google" id="ProtNLM"/>
    </source>
</evidence>